<feature type="region of interest" description="Disordered" evidence="1">
    <location>
        <begin position="36"/>
        <end position="63"/>
    </location>
</feature>
<dbReference type="AlphaFoldDB" id="A0A0C3G222"/>
<organism evidence="2 3">
    <name type="scientific">Piloderma croceum (strain F 1598)</name>
    <dbReference type="NCBI Taxonomy" id="765440"/>
    <lineage>
        <taxon>Eukaryota</taxon>
        <taxon>Fungi</taxon>
        <taxon>Dikarya</taxon>
        <taxon>Basidiomycota</taxon>
        <taxon>Agaricomycotina</taxon>
        <taxon>Agaricomycetes</taxon>
        <taxon>Agaricomycetidae</taxon>
        <taxon>Atheliales</taxon>
        <taxon>Atheliaceae</taxon>
        <taxon>Piloderma</taxon>
    </lineage>
</organism>
<evidence type="ECO:0000313" key="2">
    <source>
        <dbReference type="EMBL" id="KIM84611.1"/>
    </source>
</evidence>
<gene>
    <name evidence="2" type="ORF">PILCRDRAFT_389834</name>
</gene>
<proteinExistence type="predicted"/>
<evidence type="ECO:0000256" key="1">
    <source>
        <dbReference type="SAM" id="MobiDB-lite"/>
    </source>
</evidence>
<feature type="compositionally biased region" description="Gly residues" evidence="1">
    <location>
        <begin position="38"/>
        <end position="51"/>
    </location>
</feature>
<protein>
    <submittedName>
        <fullName evidence="2">Uncharacterized protein</fullName>
    </submittedName>
</protein>
<reference evidence="2 3" key="1">
    <citation type="submission" date="2014-04" db="EMBL/GenBank/DDBJ databases">
        <authorList>
            <consortium name="DOE Joint Genome Institute"/>
            <person name="Kuo A."/>
            <person name="Tarkka M."/>
            <person name="Buscot F."/>
            <person name="Kohler A."/>
            <person name="Nagy L.G."/>
            <person name="Floudas D."/>
            <person name="Copeland A."/>
            <person name="Barry K.W."/>
            <person name="Cichocki N."/>
            <person name="Veneault-Fourrey C."/>
            <person name="LaButti K."/>
            <person name="Lindquist E.A."/>
            <person name="Lipzen A."/>
            <person name="Lundell T."/>
            <person name="Morin E."/>
            <person name="Murat C."/>
            <person name="Sun H."/>
            <person name="Tunlid A."/>
            <person name="Henrissat B."/>
            <person name="Grigoriev I.V."/>
            <person name="Hibbett D.S."/>
            <person name="Martin F."/>
            <person name="Nordberg H.P."/>
            <person name="Cantor M.N."/>
            <person name="Hua S.X."/>
        </authorList>
    </citation>
    <scope>NUCLEOTIDE SEQUENCE [LARGE SCALE GENOMIC DNA]</scope>
    <source>
        <strain evidence="2 3">F 1598</strain>
    </source>
</reference>
<dbReference type="Proteomes" id="UP000054166">
    <property type="component" value="Unassembled WGS sequence"/>
</dbReference>
<dbReference type="InParanoid" id="A0A0C3G222"/>
<evidence type="ECO:0000313" key="3">
    <source>
        <dbReference type="Proteomes" id="UP000054166"/>
    </source>
</evidence>
<dbReference type="HOGENOM" id="CLU_2886617_0_0_1"/>
<accession>A0A0C3G222</accession>
<reference evidence="3" key="2">
    <citation type="submission" date="2015-01" db="EMBL/GenBank/DDBJ databases">
        <title>Evolutionary Origins and Diversification of the Mycorrhizal Mutualists.</title>
        <authorList>
            <consortium name="DOE Joint Genome Institute"/>
            <consortium name="Mycorrhizal Genomics Consortium"/>
            <person name="Kohler A."/>
            <person name="Kuo A."/>
            <person name="Nagy L.G."/>
            <person name="Floudas D."/>
            <person name="Copeland A."/>
            <person name="Barry K.W."/>
            <person name="Cichocki N."/>
            <person name="Veneault-Fourrey C."/>
            <person name="LaButti K."/>
            <person name="Lindquist E.A."/>
            <person name="Lipzen A."/>
            <person name="Lundell T."/>
            <person name="Morin E."/>
            <person name="Murat C."/>
            <person name="Riley R."/>
            <person name="Ohm R."/>
            <person name="Sun H."/>
            <person name="Tunlid A."/>
            <person name="Henrissat B."/>
            <person name="Grigoriev I.V."/>
            <person name="Hibbett D.S."/>
            <person name="Martin F."/>
        </authorList>
    </citation>
    <scope>NUCLEOTIDE SEQUENCE [LARGE SCALE GENOMIC DNA]</scope>
    <source>
        <strain evidence="3">F 1598</strain>
    </source>
</reference>
<dbReference type="EMBL" id="KN832987">
    <property type="protein sequence ID" value="KIM84611.1"/>
    <property type="molecule type" value="Genomic_DNA"/>
</dbReference>
<keyword evidence="3" id="KW-1185">Reference proteome</keyword>
<name>A0A0C3G222_PILCF</name>
<sequence>MVVAPKNRSRSDSRYKCDYWSHDSTRRQKPFGLRFRVSGGGGSSGSGGGVGDRPRSRLMTWRR</sequence>